<dbReference type="Pfam" id="PF23952">
    <property type="entry name" value="LRR_EndoS"/>
    <property type="match status" value="1"/>
</dbReference>
<evidence type="ECO:0000256" key="1">
    <source>
        <dbReference type="ARBA" id="ARBA00022614"/>
    </source>
</evidence>
<gene>
    <name evidence="6" type="ORF">CRYO30217_02272</name>
</gene>
<evidence type="ECO:0000256" key="4">
    <source>
        <dbReference type="SAM" id="SignalP"/>
    </source>
</evidence>
<keyword evidence="3" id="KW-0677">Repeat</keyword>
<evidence type="ECO:0000259" key="5">
    <source>
        <dbReference type="Pfam" id="PF18962"/>
    </source>
</evidence>
<organism evidence="6 7">
    <name type="scientific">Parvicella tangerina</name>
    <dbReference type="NCBI Taxonomy" id="2829795"/>
    <lineage>
        <taxon>Bacteria</taxon>
        <taxon>Pseudomonadati</taxon>
        <taxon>Bacteroidota</taxon>
        <taxon>Flavobacteriia</taxon>
        <taxon>Flavobacteriales</taxon>
        <taxon>Parvicellaceae</taxon>
        <taxon>Parvicella</taxon>
    </lineage>
</organism>
<dbReference type="InterPro" id="IPR032675">
    <property type="entry name" value="LRR_dom_sf"/>
</dbReference>
<dbReference type="SUPFAM" id="SSF52058">
    <property type="entry name" value="L domain-like"/>
    <property type="match status" value="2"/>
</dbReference>
<reference evidence="6" key="1">
    <citation type="submission" date="2021-04" db="EMBL/GenBank/DDBJ databases">
        <authorList>
            <person name="Rodrigo-Torres L."/>
            <person name="Arahal R. D."/>
            <person name="Lucena T."/>
        </authorList>
    </citation>
    <scope>NUCLEOTIDE SEQUENCE</scope>
    <source>
        <strain evidence="6">AS29M-1</strain>
    </source>
</reference>
<keyword evidence="2 4" id="KW-0732">Signal</keyword>
<dbReference type="Gene3D" id="3.80.10.10">
    <property type="entry name" value="Ribonuclease Inhibitor"/>
    <property type="match status" value="2"/>
</dbReference>
<dbReference type="InterPro" id="IPR052574">
    <property type="entry name" value="CDIRP"/>
</dbReference>
<name>A0A916JNV7_9FLAO</name>
<sequence length="624" mass="66904">MKRQLLATLLIGSTFGAIAQNVNIPDANFKAYLVGNSAINTNSDSEIQVSEAQAYTGTINCGNMGIADMTGIEEFVNIDYLYCHQNQLTSLDLSNNTALTYFNCRNNGSQFTSITFGTNNTLTNIVAYDNGFTSLDVSGLSALESLDCKQNQLTSLNVSNCASLTSLVCNDNQLTALDVSTNSSLENLECYNNLLTSVAFNNSNLLTLQSQNNNLPSIDLSSLTSLEFANLTQNSLTSLDLSNNSALTTIWFSANLVSSIDVSGLTNLAHLECNSNSLTILDITNNSNLNNLEVNGNALTELNVANGNNSNFSNFSAINNSGLSCVQVDDVIYSMNNWNSDIDATANFSEACNCIVNIPDANFKADLVGDPTINTNGDTEIDCAEASSFSGTMHSSNENISDLTGIEAFTSLTQLECSTNQLTSIDLSNNTALTLVNCAKNQLTNLNLSNNTALEVLNCSENLLATLDLSPNTSLVQLNCFDNELTALNLANGNNTNFTGSPYTKQNPDLACIEVDDAAYSTANWTNIDATTSFSEDCATFSTVQEEYINVGIYPNPTNGVFSVRAEHMKPASYEVVNLSGEIILSGAINSANTTIDLSSYSAGVYFLKLEMLSSSKTLKLIKR</sequence>
<dbReference type="GO" id="GO:0035591">
    <property type="term" value="F:signaling adaptor activity"/>
    <property type="evidence" value="ECO:0007669"/>
    <property type="project" value="TreeGrafter"/>
</dbReference>
<dbReference type="PANTHER" id="PTHR47566">
    <property type="match status" value="1"/>
</dbReference>
<dbReference type="AlphaFoldDB" id="A0A916JNV7"/>
<dbReference type="EMBL" id="OU015584">
    <property type="protein sequence ID" value="CAG5083721.1"/>
    <property type="molecule type" value="Genomic_DNA"/>
</dbReference>
<evidence type="ECO:0000313" key="6">
    <source>
        <dbReference type="EMBL" id="CAG5083721.1"/>
    </source>
</evidence>
<dbReference type="PANTHER" id="PTHR47566:SF1">
    <property type="entry name" value="PROTEIN NUD1"/>
    <property type="match status" value="1"/>
</dbReference>
<proteinExistence type="predicted"/>
<accession>A0A916JNV7</accession>
<keyword evidence="1" id="KW-0433">Leucine-rich repeat</keyword>
<dbReference type="InterPro" id="IPR026444">
    <property type="entry name" value="Secre_tail"/>
</dbReference>
<dbReference type="Proteomes" id="UP000683507">
    <property type="component" value="Chromosome"/>
</dbReference>
<feature type="domain" description="Secretion system C-terminal sorting" evidence="5">
    <location>
        <begin position="553"/>
        <end position="622"/>
    </location>
</feature>
<feature type="chain" id="PRO_5036918902" description="Secretion system C-terminal sorting domain-containing protein" evidence="4">
    <location>
        <begin position="20"/>
        <end position="624"/>
    </location>
</feature>
<protein>
    <recommendedName>
        <fullName evidence="5">Secretion system C-terminal sorting domain-containing protein</fullName>
    </recommendedName>
</protein>
<dbReference type="Pfam" id="PF18962">
    <property type="entry name" value="Por_Secre_tail"/>
    <property type="match status" value="1"/>
</dbReference>
<dbReference type="KEGG" id="ptan:CRYO30217_02272"/>
<evidence type="ECO:0000256" key="3">
    <source>
        <dbReference type="ARBA" id="ARBA00022737"/>
    </source>
</evidence>
<evidence type="ECO:0000313" key="7">
    <source>
        <dbReference type="Proteomes" id="UP000683507"/>
    </source>
</evidence>
<dbReference type="NCBIfam" id="TIGR04183">
    <property type="entry name" value="Por_Secre_tail"/>
    <property type="match status" value="1"/>
</dbReference>
<evidence type="ECO:0000256" key="2">
    <source>
        <dbReference type="ARBA" id="ARBA00022729"/>
    </source>
</evidence>
<keyword evidence="7" id="KW-1185">Reference proteome</keyword>
<feature type="signal peptide" evidence="4">
    <location>
        <begin position="1"/>
        <end position="19"/>
    </location>
</feature>
<dbReference type="RefSeq" id="WP_258542502.1">
    <property type="nucleotide sequence ID" value="NZ_OU015584.1"/>
</dbReference>